<evidence type="ECO:0000313" key="3">
    <source>
        <dbReference type="Proteomes" id="UP000828390"/>
    </source>
</evidence>
<proteinExistence type="predicted"/>
<evidence type="ECO:0000256" key="1">
    <source>
        <dbReference type="SAM" id="Coils"/>
    </source>
</evidence>
<reference evidence="2" key="2">
    <citation type="submission" date="2020-11" db="EMBL/GenBank/DDBJ databases">
        <authorList>
            <person name="McCartney M.A."/>
            <person name="Auch B."/>
            <person name="Kono T."/>
            <person name="Mallez S."/>
            <person name="Becker A."/>
            <person name="Gohl D.M."/>
            <person name="Silverstein K.A.T."/>
            <person name="Koren S."/>
            <person name="Bechman K.B."/>
            <person name="Herman A."/>
            <person name="Abrahante J.E."/>
            <person name="Garbe J."/>
        </authorList>
    </citation>
    <scope>NUCLEOTIDE SEQUENCE</scope>
    <source>
        <strain evidence="2">Duluth1</strain>
        <tissue evidence="2">Whole animal</tissue>
    </source>
</reference>
<gene>
    <name evidence="2" type="ORF">DPMN_133651</name>
</gene>
<organism evidence="2 3">
    <name type="scientific">Dreissena polymorpha</name>
    <name type="common">Zebra mussel</name>
    <name type="synonym">Mytilus polymorpha</name>
    <dbReference type="NCBI Taxonomy" id="45954"/>
    <lineage>
        <taxon>Eukaryota</taxon>
        <taxon>Metazoa</taxon>
        <taxon>Spiralia</taxon>
        <taxon>Lophotrochozoa</taxon>
        <taxon>Mollusca</taxon>
        <taxon>Bivalvia</taxon>
        <taxon>Autobranchia</taxon>
        <taxon>Heteroconchia</taxon>
        <taxon>Euheterodonta</taxon>
        <taxon>Imparidentia</taxon>
        <taxon>Neoheterodontei</taxon>
        <taxon>Myida</taxon>
        <taxon>Dreissenoidea</taxon>
        <taxon>Dreissenidae</taxon>
        <taxon>Dreissena</taxon>
    </lineage>
</organism>
<sequence length="102" mass="11454">MCAQSPICSKDDYEKRLLERILRNELALETTLNEIVKTNNKVVDALTQLEDAKAKLESTLAVIEKKHITMVSRLVDFITNSSILMNSALDAAVVAMIELHLR</sequence>
<keyword evidence="3" id="KW-1185">Reference proteome</keyword>
<comment type="caution">
    <text evidence="2">The sequence shown here is derived from an EMBL/GenBank/DDBJ whole genome shotgun (WGS) entry which is preliminary data.</text>
</comment>
<keyword evidence="1" id="KW-0175">Coiled coil</keyword>
<dbReference type="Proteomes" id="UP000828390">
    <property type="component" value="Unassembled WGS sequence"/>
</dbReference>
<evidence type="ECO:0000313" key="2">
    <source>
        <dbReference type="EMBL" id="KAH3805349.1"/>
    </source>
</evidence>
<feature type="coiled-coil region" evidence="1">
    <location>
        <begin position="35"/>
        <end position="66"/>
    </location>
</feature>
<dbReference type="AlphaFoldDB" id="A0A9D4FXF5"/>
<dbReference type="EMBL" id="JAIWYP010000006">
    <property type="protein sequence ID" value="KAH3805349.1"/>
    <property type="molecule type" value="Genomic_DNA"/>
</dbReference>
<name>A0A9D4FXF5_DREPO</name>
<protein>
    <submittedName>
        <fullName evidence="2">Uncharacterized protein</fullName>
    </submittedName>
</protein>
<accession>A0A9D4FXF5</accession>
<reference evidence="2" key="1">
    <citation type="journal article" date="2019" name="bioRxiv">
        <title>The Genome of the Zebra Mussel, Dreissena polymorpha: A Resource for Invasive Species Research.</title>
        <authorList>
            <person name="McCartney M.A."/>
            <person name="Auch B."/>
            <person name="Kono T."/>
            <person name="Mallez S."/>
            <person name="Zhang Y."/>
            <person name="Obille A."/>
            <person name="Becker A."/>
            <person name="Abrahante J.E."/>
            <person name="Garbe J."/>
            <person name="Badalamenti J.P."/>
            <person name="Herman A."/>
            <person name="Mangelson H."/>
            <person name="Liachko I."/>
            <person name="Sullivan S."/>
            <person name="Sone E.D."/>
            <person name="Koren S."/>
            <person name="Silverstein K.A.T."/>
            <person name="Beckman K.B."/>
            <person name="Gohl D.M."/>
        </authorList>
    </citation>
    <scope>NUCLEOTIDE SEQUENCE</scope>
    <source>
        <strain evidence="2">Duluth1</strain>
        <tissue evidence="2">Whole animal</tissue>
    </source>
</reference>